<gene>
    <name evidence="2" type="ORF">RJT34_17360</name>
</gene>
<keyword evidence="3" id="KW-1185">Reference proteome</keyword>
<accession>A0AAN9PDQ6</accession>
<organism evidence="2 3">
    <name type="scientific">Clitoria ternatea</name>
    <name type="common">Butterfly pea</name>
    <dbReference type="NCBI Taxonomy" id="43366"/>
    <lineage>
        <taxon>Eukaryota</taxon>
        <taxon>Viridiplantae</taxon>
        <taxon>Streptophyta</taxon>
        <taxon>Embryophyta</taxon>
        <taxon>Tracheophyta</taxon>
        <taxon>Spermatophyta</taxon>
        <taxon>Magnoliopsida</taxon>
        <taxon>eudicotyledons</taxon>
        <taxon>Gunneridae</taxon>
        <taxon>Pentapetalae</taxon>
        <taxon>rosids</taxon>
        <taxon>fabids</taxon>
        <taxon>Fabales</taxon>
        <taxon>Fabaceae</taxon>
        <taxon>Papilionoideae</taxon>
        <taxon>50 kb inversion clade</taxon>
        <taxon>NPAAA clade</taxon>
        <taxon>indigoferoid/millettioid clade</taxon>
        <taxon>Phaseoleae</taxon>
        <taxon>Clitoria</taxon>
    </lineage>
</organism>
<reference evidence="2 3" key="1">
    <citation type="submission" date="2024-01" db="EMBL/GenBank/DDBJ databases">
        <title>The genomes of 5 underutilized Papilionoideae crops provide insights into root nodulation and disease resistance.</title>
        <authorList>
            <person name="Yuan L."/>
        </authorList>
    </citation>
    <scope>NUCLEOTIDE SEQUENCE [LARGE SCALE GENOMIC DNA]</scope>
    <source>
        <strain evidence="2">LY-2023</strain>
        <tissue evidence="2">Leaf</tissue>
    </source>
</reference>
<comment type="caution">
    <text evidence="2">The sequence shown here is derived from an EMBL/GenBank/DDBJ whole genome shotgun (WGS) entry which is preliminary data.</text>
</comment>
<proteinExistence type="predicted"/>
<keyword evidence="1" id="KW-0472">Membrane</keyword>
<evidence type="ECO:0000256" key="1">
    <source>
        <dbReference type="SAM" id="Phobius"/>
    </source>
</evidence>
<sequence length="89" mass="10367">MTFSISSFQLYSINSHCVVFVHSTNILFLFSVYESLRHAKKHKIQVPKGKSYLRFQFEKASTSGKTITLYRSHLKLQKKQPFPDLGENK</sequence>
<keyword evidence="1" id="KW-1133">Transmembrane helix</keyword>
<dbReference type="AlphaFoldDB" id="A0AAN9PDQ6"/>
<dbReference type="EMBL" id="JAYKXN010000004">
    <property type="protein sequence ID" value="KAK7294471.1"/>
    <property type="molecule type" value="Genomic_DNA"/>
</dbReference>
<name>A0AAN9PDQ6_CLITE</name>
<evidence type="ECO:0000313" key="3">
    <source>
        <dbReference type="Proteomes" id="UP001359559"/>
    </source>
</evidence>
<dbReference type="Proteomes" id="UP001359559">
    <property type="component" value="Unassembled WGS sequence"/>
</dbReference>
<protein>
    <submittedName>
        <fullName evidence="2">Uncharacterized protein</fullName>
    </submittedName>
</protein>
<evidence type="ECO:0000313" key="2">
    <source>
        <dbReference type="EMBL" id="KAK7294471.1"/>
    </source>
</evidence>
<feature type="transmembrane region" description="Helical" evidence="1">
    <location>
        <begin position="13"/>
        <end position="33"/>
    </location>
</feature>
<keyword evidence="1" id="KW-0812">Transmembrane</keyword>